<dbReference type="InterPro" id="IPR005548">
    <property type="entry name" value="Cell_div_FtsQ/DivIB_C"/>
</dbReference>
<evidence type="ECO:0000313" key="10">
    <source>
        <dbReference type="Proteomes" id="UP000184501"/>
    </source>
</evidence>
<reference evidence="9 10" key="1">
    <citation type="submission" date="2016-11" db="EMBL/GenBank/DDBJ databases">
        <authorList>
            <person name="Jaros S."/>
            <person name="Januszkiewicz K."/>
            <person name="Wedrychowicz H."/>
        </authorList>
    </citation>
    <scope>NUCLEOTIDE SEQUENCE [LARGE SCALE GENOMIC DNA]</scope>
    <source>
        <strain evidence="9 10">DSM 44523</strain>
    </source>
</reference>
<evidence type="ECO:0000256" key="1">
    <source>
        <dbReference type="ARBA" id="ARBA00004370"/>
    </source>
</evidence>
<keyword evidence="2" id="KW-1003">Cell membrane</keyword>
<dbReference type="Proteomes" id="UP000184501">
    <property type="component" value="Unassembled WGS sequence"/>
</dbReference>
<sequence length="208" mass="21632">MLAVLSLLAVVYFSPLLGVREVQVTGVSVLGADDVRRQAAIAEGTPLARLDAEGVSSRVRGMPRVASVEVRRSWPDTVVLQVVERTPVAVVKEGDGSKLVDGTGTAYAPAPEGAAGLPELVVERAGPDDPATAVGVRVLVSIPERVRQEVLTVTARTPGDVRLTLSAGREVRWGGGADSERKAAVLAALLTRPGSVYDISAPELPTVA</sequence>
<keyword evidence="7" id="KW-0131">Cell cycle</keyword>
<evidence type="ECO:0000256" key="7">
    <source>
        <dbReference type="ARBA" id="ARBA00023306"/>
    </source>
</evidence>
<keyword evidence="4" id="KW-0812">Transmembrane</keyword>
<keyword evidence="10" id="KW-1185">Reference proteome</keyword>
<gene>
    <name evidence="9" type="ORF">SAMN05444320_103262</name>
</gene>
<evidence type="ECO:0000259" key="8">
    <source>
        <dbReference type="PROSITE" id="PS51779"/>
    </source>
</evidence>
<organism evidence="9 10">
    <name type="scientific">Streptoalloteichus hindustanus</name>
    <dbReference type="NCBI Taxonomy" id="2017"/>
    <lineage>
        <taxon>Bacteria</taxon>
        <taxon>Bacillati</taxon>
        <taxon>Actinomycetota</taxon>
        <taxon>Actinomycetes</taxon>
        <taxon>Pseudonocardiales</taxon>
        <taxon>Pseudonocardiaceae</taxon>
        <taxon>Streptoalloteichus</taxon>
    </lineage>
</organism>
<dbReference type="InterPro" id="IPR034746">
    <property type="entry name" value="POTRA"/>
</dbReference>
<dbReference type="Pfam" id="PF03799">
    <property type="entry name" value="FtsQ_DivIB_C"/>
    <property type="match status" value="1"/>
</dbReference>
<dbReference type="GO" id="GO:0051301">
    <property type="term" value="P:cell division"/>
    <property type="evidence" value="ECO:0007669"/>
    <property type="project" value="UniProtKB-KW"/>
</dbReference>
<evidence type="ECO:0000256" key="5">
    <source>
        <dbReference type="ARBA" id="ARBA00022989"/>
    </source>
</evidence>
<dbReference type="Gene3D" id="3.10.20.310">
    <property type="entry name" value="membrane protein fhac"/>
    <property type="match status" value="1"/>
</dbReference>
<dbReference type="InterPro" id="IPR050487">
    <property type="entry name" value="FtsQ_DivIB"/>
</dbReference>
<accession>A0A1M5AUA3</accession>
<dbReference type="InterPro" id="IPR013685">
    <property type="entry name" value="POTRA_FtsQ_type"/>
</dbReference>
<comment type="subcellular location">
    <subcellularLocation>
        <location evidence="1">Membrane</location>
    </subcellularLocation>
</comment>
<feature type="domain" description="POTRA" evidence="8">
    <location>
        <begin position="17"/>
        <end position="85"/>
    </location>
</feature>
<dbReference type="AlphaFoldDB" id="A0A1M5AUA3"/>
<evidence type="ECO:0000256" key="6">
    <source>
        <dbReference type="ARBA" id="ARBA00023136"/>
    </source>
</evidence>
<evidence type="ECO:0000313" key="9">
    <source>
        <dbReference type="EMBL" id="SHF33706.1"/>
    </source>
</evidence>
<dbReference type="PANTHER" id="PTHR37820">
    <property type="entry name" value="CELL DIVISION PROTEIN DIVIB"/>
    <property type="match status" value="1"/>
</dbReference>
<proteinExistence type="predicted"/>
<evidence type="ECO:0000256" key="3">
    <source>
        <dbReference type="ARBA" id="ARBA00022618"/>
    </source>
</evidence>
<dbReference type="PANTHER" id="PTHR37820:SF1">
    <property type="entry name" value="CELL DIVISION PROTEIN FTSQ"/>
    <property type="match status" value="1"/>
</dbReference>
<protein>
    <submittedName>
        <fullName evidence="9">Cell division protein FtsQ</fullName>
    </submittedName>
</protein>
<keyword evidence="5" id="KW-1133">Transmembrane helix</keyword>
<dbReference type="GO" id="GO:0005886">
    <property type="term" value="C:plasma membrane"/>
    <property type="evidence" value="ECO:0007669"/>
    <property type="project" value="TreeGrafter"/>
</dbReference>
<keyword evidence="3 9" id="KW-0132">Cell division</keyword>
<evidence type="ECO:0000256" key="2">
    <source>
        <dbReference type="ARBA" id="ARBA00022475"/>
    </source>
</evidence>
<dbReference type="STRING" id="2017.SAMN05444320_103262"/>
<dbReference type="EMBL" id="FQVN01000003">
    <property type="protein sequence ID" value="SHF33706.1"/>
    <property type="molecule type" value="Genomic_DNA"/>
</dbReference>
<name>A0A1M5AUA3_STRHI</name>
<dbReference type="PROSITE" id="PS51779">
    <property type="entry name" value="POTRA"/>
    <property type="match status" value="1"/>
</dbReference>
<keyword evidence="6" id="KW-0472">Membrane</keyword>
<dbReference type="Pfam" id="PF08478">
    <property type="entry name" value="POTRA_1"/>
    <property type="match status" value="1"/>
</dbReference>
<evidence type="ECO:0000256" key="4">
    <source>
        <dbReference type="ARBA" id="ARBA00022692"/>
    </source>
</evidence>